<evidence type="ECO:0000313" key="2">
    <source>
        <dbReference type="Proteomes" id="UP001165427"/>
    </source>
</evidence>
<organism evidence="1 2">
    <name type="scientific">Desulfatitalea alkaliphila</name>
    <dbReference type="NCBI Taxonomy" id="2929485"/>
    <lineage>
        <taxon>Bacteria</taxon>
        <taxon>Pseudomonadati</taxon>
        <taxon>Thermodesulfobacteriota</taxon>
        <taxon>Desulfobacteria</taxon>
        <taxon>Desulfobacterales</taxon>
        <taxon>Desulfosarcinaceae</taxon>
        <taxon>Desulfatitalea</taxon>
    </lineage>
</organism>
<comment type="caution">
    <text evidence="1">The sequence shown here is derived from an EMBL/GenBank/DDBJ whole genome shotgun (WGS) entry which is preliminary data.</text>
</comment>
<keyword evidence="2" id="KW-1185">Reference proteome</keyword>
<gene>
    <name evidence="1" type="ORF">MRX98_04850</name>
</gene>
<sequence>MHRFAQMGIVWLAVLLLVACAKPQYVLEEERPSLGEVKVRDGGSLRQVAMAAPTAPPGSFLRQTSDLLADQIMATFQSRGKGIRLLTAREDDFTALMVRPELLAAPQRFDLATTARLAGYQHLMQSQVMDARVFEQQKGIWWFRKPRYYMTVAFSLDVIDTFTAAKVLSRVVEETIRIDVNSYEAFRSGSQSLFGAMEKSVRGIGRRLAREAIDTIRDTHWKAAVIGIDDGMVTFAVGRTVGVRPGDRWAVFEGRRIVTGADGARFIVPGYRLGTVEVVAVDEAQTRARLLDDAAIQVGDFAVPLK</sequence>
<dbReference type="PROSITE" id="PS51257">
    <property type="entry name" value="PROKAR_LIPOPROTEIN"/>
    <property type="match status" value="1"/>
</dbReference>
<dbReference type="Proteomes" id="UP001165427">
    <property type="component" value="Unassembled WGS sequence"/>
</dbReference>
<reference evidence="1" key="1">
    <citation type="submission" date="2022-04" db="EMBL/GenBank/DDBJ databases">
        <title>Desulfatitalea alkaliphila sp. nov., a novel anaerobic sulfate-reducing bacterium isolated from terrestrial mud volcano, Taman Peninsula, Russia.</title>
        <authorList>
            <person name="Khomyakova M.A."/>
            <person name="Merkel A.Y."/>
            <person name="Slobodkin A.I."/>
        </authorList>
    </citation>
    <scope>NUCLEOTIDE SEQUENCE</scope>
    <source>
        <strain evidence="1">M08but</strain>
    </source>
</reference>
<accession>A0AA41QZC9</accession>
<evidence type="ECO:0000313" key="1">
    <source>
        <dbReference type="EMBL" id="MCJ8499892.1"/>
    </source>
</evidence>
<dbReference type="RefSeq" id="WP_246903507.1">
    <property type="nucleotide sequence ID" value="NZ_JALJRB010000003.1"/>
</dbReference>
<dbReference type="AlphaFoldDB" id="A0AA41QZC9"/>
<proteinExistence type="predicted"/>
<evidence type="ECO:0008006" key="3">
    <source>
        <dbReference type="Google" id="ProtNLM"/>
    </source>
</evidence>
<name>A0AA41QZC9_9BACT</name>
<dbReference type="EMBL" id="JALJRB010000003">
    <property type="protein sequence ID" value="MCJ8499892.1"/>
    <property type="molecule type" value="Genomic_DNA"/>
</dbReference>
<protein>
    <recommendedName>
        <fullName evidence="3">Curli production assembly/transport component CsgG</fullName>
    </recommendedName>
</protein>